<organism evidence="2 3">
    <name type="scientific">Chitinophaga agrisoli</name>
    <dbReference type="NCBI Taxonomy" id="2607653"/>
    <lineage>
        <taxon>Bacteria</taxon>
        <taxon>Pseudomonadati</taxon>
        <taxon>Bacteroidota</taxon>
        <taxon>Chitinophagia</taxon>
        <taxon>Chitinophagales</taxon>
        <taxon>Chitinophagaceae</taxon>
        <taxon>Chitinophaga</taxon>
    </lineage>
</organism>
<evidence type="ECO:0000313" key="2">
    <source>
        <dbReference type="EMBL" id="KAA2239284.1"/>
    </source>
</evidence>
<evidence type="ECO:0000256" key="1">
    <source>
        <dbReference type="SAM" id="MobiDB-lite"/>
    </source>
</evidence>
<evidence type="ECO:0000313" key="3">
    <source>
        <dbReference type="Proteomes" id="UP000324611"/>
    </source>
</evidence>
<dbReference type="EMBL" id="VUOC01000004">
    <property type="protein sequence ID" value="KAA2239284.1"/>
    <property type="molecule type" value="Genomic_DNA"/>
</dbReference>
<feature type="compositionally biased region" description="Basic residues" evidence="1">
    <location>
        <begin position="1480"/>
        <end position="1497"/>
    </location>
</feature>
<dbReference type="RefSeq" id="WP_149840463.1">
    <property type="nucleotide sequence ID" value="NZ_VUOC01000004.1"/>
</dbReference>
<accession>A0A5B2VKF9</accession>
<feature type="region of interest" description="Disordered" evidence="1">
    <location>
        <begin position="1454"/>
        <end position="1497"/>
    </location>
</feature>
<comment type="caution">
    <text evidence="2">The sequence shown here is derived from an EMBL/GenBank/DDBJ whole genome shotgun (WGS) entry which is preliminary data.</text>
</comment>
<sequence length="1497" mass="164945">MSNCHCHTTINRDGSGQLGRYLKALDPGYAPVDGRSMEDLLVFAKRYAAQIRFYDVPDAQVEDDTPPGQVSWKEFFRRDMAVIAASIGTIDMPQIKKDYDENRTKLDAKPSATAFSNLFDPIIGMLVRLDSWYSLAITENPLYADLQLAIQSSLQEQVKKMIAYEEGFKVVDAKNSFTLDFSAIQNDDVWKVNDAVDPDISIYEGNTPEDKIRYAALFVDSIFLSFYGVMSQLVTDSEKYLQFALQQYPAHQPHMALFISFLQLFRLAQEQMNTLTGRVLDFYYREVLQLTEKPSIPDRAFVVFELARDVASFDVAPGTALDAGKDAAGKVQTYKTESGLVVNQAKVKELKTLFIEKLPPEVAQEDKTIQALYARPVANSLDGYGEKFADPYPKWPTFGKGSNHPGEAQNICEALEIINEELHTKNDTAVGFSIASPQLLLQGGNRLITIKLYRLHELFTADNNAAIWLSAEDGWLKIAQERPAADFAKLVQEEVFFAEGWQAAYGVNNDSDEVYIFLPVSEKAVINFDAKLHTGYAYPTIHPVMQVMVGPEVGLDADRFKDLSLYGLSIAVKVGSINKYVSPNVTGAAAFGDYGNFDGLKVLTLFNDDGPLSPDKPFDPFGAYPKVGSAMYIGSPEVFNKSLQELTVNVQPVTSGGNQTPNYKLNLLQDRQWTALSSQYTSNATFPSVGMTFDMLYTGVGGYSGSGMNQIDTNRLPLTYPATWENTKTVKGFLQLVNATTPNTDTKGIFEQSAELAALLKTREISISYTSALYSLEAGIDQFFHVYPFGVAEIDTATPDNWLTDNTAAGVPVKDLAVLRKTVKGAPVKANGSLLPQFTWLSPYSAYNLDDDNTEDTNSGLTTHNAGSKAATKAAGQRYLTKLMLSASGLDASQQYNQYSGRIQEEGMLFIGLEKAQPLQTLSLLFQFAEGTAEDEENDPPQVHWSYLSNNEWRPLRGEAIVFDGTYDFQTTGIIKIDLPEDATNDNTIITGGLHWLCASVTEYANRFPYLVDVVAQVTEAVFEDNGNAPSHFDNALPAGSISKLAVKVAEISKVQQPFASFDGKHQEVGKEFYTRVSERLRHKGRAVNAWDYEHLVLDRFPSIYKVKCIPHTDPNCGCRDHAEMVNGQEQTTCCGPQVAPGHVLVVAIANLKNRNAIDPLRPKTSRRTLLAIEDYLKQRSSPFVQIRARNPVYEQVLTFFRVKFISGTDKGYYLKKLNEELVQFLTPWAFDENAEVKFGQKIYASAIVNFIEERPYVDFITDFLLFVCRDECCPSTSLRGTDAEAAASQDNNDDMPAVLDKLDSCDDVEHFLQEQLNFIGVVVAQPATPRSILVSVPKHIIVPYEEPLRPTRCEQRAAGRVVPGGVDMGREKVTTAELAKEAAEKNTVKASTTKAETATAAATAAKDAKAEAAKTDAGATAAKAETLKPQIAKETATGELVKAVADKLTADKAAADKAAAEKDVTKPSGSRGADLGAKPAKKAATPRKKKDKNNPK</sequence>
<evidence type="ECO:0008006" key="4">
    <source>
        <dbReference type="Google" id="ProtNLM"/>
    </source>
</evidence>
<name>A0A5B2VKF9_9BACT</name>
<reference evidence="2 3" key="2">
    <citation type="submission" date="2019-09" db="EMBL/GenBank/DDBJ databases">
        <authorList>
            <person name="Jin C."/>
        </authorList>
    </citation>
    <scope>NUCLEOTIDE SEQUENCE [LARGE SCALE GENOMIC DNA]</scope>
    <source>
        <strain evidence="2 3">BN140078</strain>
    </source>
</reference>
<keyword evidence="3" id="KW-1185">Reference proteome</keyword>
<gene>
    <name evidence="2" type="ORF">F0L74_24060</name>
</gene>
<protein>
    <recommendedName>
        <fullName evidence="4">Baseplate J-like protein</fullName>
    </recommendedName>
</protein>
<dbReference type="Proteomes" id="UP000324611">
    <property type="component" value="Unassembled WGS sequence"/>
</dbReference>
<proteinExistence type="predicted"/>
<feature type="compositionally biased region" description="Basic and acidic residues" evidence="1">
    <location>
        <begin position="1454"/>
        <end position="1466"/>
    </location>
</feature>
<reference evidence="2 3" key="1">
    <citation type="submission" date="2019-09" db="EMBL/GenBank/DDBJ databases">
        <title>Chitinophaga ginsengihumi sp. nov., isolated from soil of ginseng rhizosphere.</title>
        <authorList>
            <person name="Lee J."/>
        </authorList>
    </citation>
    <scope>NUCLEOTIDE SEQUENCE [LARGE SCALE GENOMIC DNA]</scope>
    <source>
        <strain evidence="2 3">BN140078</strain>
    </source>
</reference>